<reference evidence="4 5" key="1">
    <citation type="journal article" date="2016" name="Nat. Commun.">
        <title>Thousands of microbial genomes shed light on interconnected biogeochemical processes in an aquifer system.</title>
        <authorList>
            <person name="Anantharaman K."/>
            <person name="Brown C.T."/>
            <person name="Hug L.A."/>
            <person name="Sharon I."/>
            <person name="Castelle C.J."/>
            <person name="Probst A.J."/>
            <person name="Thomas B.C."/>
            <person name="Singh A."/>
            <person name="Wilkins M.J."/>
            <person name="Karaoz U."/>
            <person name="Brodie E.L."/>
            <person name="Williams K.H."/>
            <person name="Hubbard S.S."/>
            <person name="Banfield J.F."/>
        </authorList>
    </citation>
    <scope>NUCLEOTIDE SEQUENCE [LARGE SCALE GENOMIC DNA]</scope>
</reference>
<keyword evidence="2 3" id="KW-0663">Pyridoxal phosphate</keyword>
<proteinExistence type="inferred from homology"/>
<dbReference type="STRING" id="1802583.A2311_06265"/>
<accession>A0A1F4TVJ8</accession>
<dbReference type="Gene3D" id="3.90.1150.10">
    <property type="entry name" value="Aspartate Aminotransferase, domain 1"/>
    <property type="match status" value="1"/>
</dbReference>
<dbReference type="InterPro" id="IPR015424">
    <property type="entry name" value="PyrdxlP-dep_Trfase"/>
</dbReference>
<keyword evidence="4" id="KW-0032">Aminotransferase</keyword>
<dbReference type="EMBL" id="MEUF01000007">
    <property type="protein sequence ID" value="OGC36738.1"/>
    <property type="molecule type" value="Genomic_DNA"/>
</dbReference>
<evidence type="ECO:0000313" key="5">
    <source>
        <dbReference type="Proteomes" id="UP000178951"/>
    </source>
</evidence>
<dbReference type="PANTHER" id="PTHR43713">
    <property type="entry name" value="GLUTAMATE-1-SEMIALDEHYDE 2,1-AMINOMUTASE"/>
    <property type="match status" value="1"/>
</dbReference>
<dbReference type="GO" id="GO:0030170">
    <property type="term" value="F:pyridoxal phosphate binding"/>
    <property type="evidence" value="ECO:0007669"/>
    <property type="project" value="InterPro"/>
</dbReference>
<dbReference type="InterPro" id="IPR015421">
    <property type="entry name" value="PyrdxlP-dep_Trfase_major"/>
</dbReference>
<comment type="similarity">
    <text evidence="3">Belongs to the class-III pyridoxal-phosphate-dependent aminotransferase family.</text>
</comment>
<keyword evidence="4" id="KW-0808">Transferase</keyword>
<evidence type="ECO:0000256" key="2">
    <source>
        <dbReference type="ARBA" id="ARBA00022898"/>
    </source>
</evidence>
<evidence type="ECO:0000256" key="1">
    <source>
        <dbReference type="ARBA" id="ARBA00001933"/>
    </source>
</evidence>
<dbReference type="InterPro" id="IPR015422">
    <property type="entry name" value="PyrdxlP-dep_Trfase_small"/>
</dbReference>
<dbReference type="Pfam" id="PF00202">
    <property type="entry name" value="Aminotran_3"/>
    <property type="match status" value="1"/>
</dbReference>
<dbReference type="Gene3D" id="3.40.640.10">
    <property type="entry name" value="Type I PLP-dependent aspartate aminotransferase-like (Major domain)"/>
    <property type="match status" value="1"/>
</dbReference>
<dbReference type="InterPro" id="IPR005814">
    <property type="entry name" value="Aminotrans_3"/>
</dbReference>
<comment type="cofactor">
    <cofactor evidence="1">
        <name>pyridoxal 5'-phosphate</name>
        <dbReference type="ChEBI" id="CHEBI:597326"/>
    </cofactor>
</comment>
<dbReference type="SUPFAM" id="SSF53383">
    <property type="entry name" value="PLP-dependent transferases"/>
    <property type="match status" value="1"/>
</dbReference>
<evidence type="ECO:0000256" key="3">
    <source>
        <dbReference type="RuleBase" id="RU003560"/>
    </source>
</evidence>
<comment type="caution">
    <text evidence="4">The sequence shown here is derived from an EMBL/GenBank/DDBJ whole genome shotgun (WGS) entry which is preliminary data.</text>
</comment>
<protein>
    <submittedName>
        <fullName evidence="4">Aminotransferase class III</fullName>
    </submittedName>
</protein>
<gene>
    <name evidence="4" type="ORF">A2311_06265</name>
</gene>
<name>A0A1F4TVJ8_UNCSA</name>
<sequence>MGKSQDLYKKAKTIIPGGTQLLSKRPEMFLPEQWPAYYKKAKGITVWDLDGNKYIDMGIMAIGASSLGYANPEVSKAVKIAINQGCISSLNSYEEVLLAEKLIALHPHMEMVRFARTGGEADSVAVRIARAASGKSKVAVCGYHGWHDWYLATNISDSDNLNDILLPGLSPVGLPIELKGTTLPFHYGKIAELEAIVKEEGDKIGVIVVEVQRGKQADVDFLKKVREIANRIKAVLIFDEVSSSFRLAIGALYKLYNLEPDIVVIGKALGNGHPIAAILGKRNVMEAAQKSFISSSYWTERVGFVAALKTIEQFEKHNVVEYLKDLGQHMDAGLNNIFKDLDLAIENVGMIPVPVLAIHEENPLMIKTVYTQEMLKKGYLATNLTYLSFAHTHQIIDKYLQVAHKVFKEIKRAIMNRTLSDQLDGPVCHSGFQRLT</sequence>
<organism evidence="4 5">
    <name type="scientific">candidate division WOR-1 bacterium RIFOXYB2_FULL_48_7</name>
    <dbReference type="NCBI Taxonomy" id="1802583"/>
    <lineage>
        <taxon>Bacteria</taxon>
        <taxon>Bacillati</taxon>
        <taxon>Saganbacteria</taxon>
    </lineage>
</organism>
<dbReference type="GO" id="GO:0008483">
    <property type="term" value="F:transaminase activity"/>
    <property type="evidence" value="ECO:0007669"/>
    <property type="project" value="UniProtKB-KW"/>
</dbReference>
<dbReference type="PANTHER" id="PTHR43713:SF3">
    <property type="entry name" value="GLUTAMATE-1-SEMIALDEHYDE 2,1-AMINOMUTASE 1, CHLOROPLASTIC-RELATED"/>
    <property type="match status" value="1"/>
</dbReference>
<evidence type="ECO:0000313" key="4">
    <source>
        <dbReference type="EMBL" id="OGC36738.1"/>
    </source>
</evidence>
<dbReference type="Proteomes" id="UP000178951">
    <property type="component" value="Unassembled WGS sequence"/>
</dbReference>
<dbReference type="AlphaFoldDB" id="A0A1F4TVJ8"/>